<keyword evidence="3" id="KW-1185">Reference proteome</keyword>
<sequence length="79" mass="8578">MMLWCGVGLYSASLLHDARCQDTTGLMSGKSEWSFTSLSFLYTARALSSFPYPIGIAHHPSLHPVRRHLPSTNGTGPSA</sequence>
<dbReference type="EMBL" id="JAULSW010000009">
    <property type="protein sequence ID" value="KAK3370145.1"/>
    <property type="molecule type" value="Genomic_DNA"/>
</dbReference>
<protein>
    <recommendedName>
        <fullName evidence="4">Secreted protein</fullName>
    </recommendedName>
</protein>
<accession>A0AAE0K6C9</accession>
<feature type="signal peptide" evidence="1">
    <location>
        <begin position="1"/>
        <end position="20"/>
    </location>
</feature>
<evidence type="ECO:0000256" key="1">
    <source>
        <dbReference type="SAM" id="SignalP"/>
    </source>
</evidence>
<gene>
    <name evidence="2" type="ORF">B0H63DRAFT_486277</name>
</gene>
<proteinExistence type="predicted"/>
<evidence type="ECO:0000313" key="3">
    <source>
        <dbReference type="Proteomes" id="UP001285441"/>
    </source>
</evidence>
<keyword evidence="1" id="KW-0732">Signal</keyword>
<dbReference type="AlphaFoldDB" id="A0AAE0K6C9"/>
<evidence type="ECO:0008006" key="4">
    <source>
        <dbReference type="Google" id="ProtNLM"/>
    </source>
</evidence>
<dbReference type="Proteomes" id="UP001285441">
    <property type="component" value="Unassembled WGS sequence"/>
</dbReference>
<feature type="chain" id="PRO_5042011104" description="Secreted protein" evidence="1">
    <location>
        <begin position="21"/>
        <end position="79"/>
    </location>
</feature>
<comment type="caution">
    <text evidence="2">The sequence shown here is derived from an EMBL/GenBank/DDBJ whole genome shotgun (WGS) entry which is preliminary data.</text>
</comment>
<reference evidence="2" key="1">
    <citation type="journal article" date="2023" name="Mol. Phylogenet. Evol.">
        <title>Genome-scale phylogeny and comparative genomics of the fungal order Sordariales.</title>
        <authorList>
            <person name="Hensen N."/>
            <person name="Bonometti L."/>
            <person name="Westerberg I."/>
            <person name="Brannstrom I.O."/>
            <person name="Guillou S."/>
            <person name="Cros-Aarteil S."/>
            <person name="Calhoun S."/>
            <person name="Haridas S."/>
            <person name="Kuo A."/>
            <person name="Mondo S."/>
            <person name="Pangilinan J."/>
            <person name="Riley R."/>
            <person name="LaButti K."/>
            <person name="Andreopoulos B."/>
            <person name="Lipzen A."/>
            <person name="Chen C."/>
            <person name="Yan M."/>
            <person name="Daum C."/>
            <person name="Ng V."/>
            <person name="Clum A."/>
            <person name="Steindorff A."/>
            <person name="Ohm R.A."/>
            <person name="Martin F."/>
            <person name="Silar P."/>
            <person name="Natvig D.O."/>
            <person name="Lalanne C."/>
            <person name="Gautier V."/>
            <person name="Ament-Velasquez S.L."/>
            <person name="Kruys A."/>
            <person name="Hutchinson M.I."/>
            <person name="Powell A.J."/>
            <person name="Barry K."/>
            <person name="Miller A.N."/>
            <person name="Grigoriev I.V."/>
            <person name="Debuchy R."/>
            <person name="Gladieux P."/>
            <person name="Hiltunen Thoren M."/>
            <person name="Johannesson H."/>
        </authorList>
    </citation>
    <scope>NUCLEOTIDE SEQUENCE</scope>
    <source>
        <strain evidence="2">CBS 232.78</strain>
    </source>
</reference>
<organism evidence="2 3">
    <name type="scientific">Podospora didyma</name>
    <dbReference type="NCBI Taxonomy" id="330526"/>
    <lineage>
        <taxon>Eukaryota</taxon>
        <taxon>Fungi</taxon>
        <taxon>Dikarya</taxon>
        <taxon>Ascomycota</taxon>
        <taxon>Pezizomycotina</taxon>
        <taxon>Sordariomycetes</taxon>
        <taxon>Sordariomycetidae</taxon>
        <taxon>Sordariales</taxon>
        <taxon>Podosporaceae</taxon>
        <taxon>Podospora</taxon>
    </lineage>
</organism>
<evidence type="ECO:0000313" key="2">
    <source>
        <dbReference type="EMBL" id="KAK3370145.1"/>
    </source>
</evidence>
<reference evidence="2" key="2">
    <citation type="submission" date="2023-06" db="EMBL/GenBank/DDBJ databases">
        <authorList>
            <consortium name="Lawrence Berkeley National Laboratory"/>
            <person name="Haridas S."/>
            <person name="Hensen N."/>
            <person name="Bonometti L."/>
            <person name="Westerberg I."/>
            <person name="Brannstrom I.O."/>
            <person name="Guillou S."/>
            <person name="Cros-Aarteil S."/>
            <person name="Calhoun S."/>
            <person name="Kuo A."/>
            <person name="Mondo S."/>
            <person name="Pangilinan J."/>
            <person name="Riley R."/>
            <person name="LaButti K."/>
            <person name="Andreopoulos B."/>
            <person name="Lipzen A."/>
            <person name="Chen C."/>
            <person name="Yanf M."/>
            <person name="Daum C."/>
            <person name="Ng V."/>
            <person name="Clum A."/>
            <person name="Steindorff A."/>
            <person name="Ohm R."/>
            <person name="Martin F."/>
            <person name="Silar P."/>
            <person name="Natvig D."/>
            <person name="Lalanne C."/>
            <person name="Gautier V."/>
            <person name="Ament-velasquez S.L."/>
            <person name="Kruys A."/>
            <person name="Hutchinson M.I."/>
            <person name="Powell A.J."/>
            <person name="Barry K."/>
            <person name="Miller A.N."/>
            <person name="Grigoriev I.V."/>
            <person name="Debuchy R."/>
            <person name="Gladieux P."/>
            <person name="Thoren M.H."/>
            <person name="Johannesson H."/>
        </authorList>
    </citation>
    <scope>NUCLEOTIDE SEQUENCE</scope>
    <source>
        <strain evidence="2">CBS 232.78</strain>
    </source>
</reference>
<name>A0AAE0K6C9_9PEZI</name>